<keyword evidence="3" id="KW-1185">Reference proteome</keyword>
<gene>
    <name evidence="2" type="ORF">CAXC1_320028</name>
</gene>
<proteinExistence type="predicted"/>
<sequence>MNKWQHIATASIAKTVSNIVKLMTNESKNSGTNIDNIISNLSKLTDICIKLEKIDYCKQNEDIDDNYIIQNYLKRLMKNYEHHEANLTASATPEIKELPKKPNNINNNAKNIGGK</sequence>
<accession>A0ABP0EWF7</accession>
<organism evidence="2 3">
    <name type="scientific">Candidatus Xenohaliotis californiensis</name>
    <dbReference type="NCBI Taxonomy" id="84677"/>
    <lineage>
        <taxon>Bacteria</taxon>
        <taxon>Pseudomonadati</taxon>
        <taxon>Pseudomonadota</taxon>
        <taxon>Alphaproteobacteria</taxon>
        <taxon>Rickettsiales</taxon>
        <taxon>Anaplasmataceae</taxon>
        <taxon>Candidatus Xenohaliotis</taxon>
    </lineage>
</organism>
<reference evidence="2 3" key="1">
    <citation type="submission" date="2024-01" db="EMBL/GenBank/DDBJ databases">
        <authorList>
            <person name="Kunselman E."/>
        </authorList>
    </citation>
    <scope>NUCLEOTIDE SEQUENCE [LARGE SCALE GENOMIC DNA]</scope>
    <source>
        <strain evidence="2">2 abalone samples</strain>
    </source>
</reference>
<protein>
    <submittedName>
        <fullName evidence="2">Uncharacterized protein</fullName>
    </submittedName>
</protein>
<evidence type="ECO:0000256" key="1">
    <source>
        <dbReference type="SAM" id="MobiDB-lite"/>
    </source>
</evidence>
<dbReference type="Proteomes" id="UP001314181">
    <property type="component" value="Unassembled WGS sequence"/>
</dbReference>
<feature type="region of interest" description="Disordered" evidence="1">
    <location>
        <begin position="88"/>
        <end position="115"/>
    </location>
</feature>
<comment type="caution">
    <text evidence="2">The sequence shown here is derived from an EMBL/GenBank/DDBJ whole genome shotgun (WGS) entry which is preliminary data.</text>
</comment>
<name>A0ABP0EWF7_9RICK</name>
<dbReference type="EMBL" id="CAWVOK010000025">
    <property type="protein sequence ID" value="CAK8163223.1"/>
    <property type="molecule type" value="Genomic_DNA"/>
</dbReference>
<evidence type="ECO:0000313" key="3">
    <source>
        <dbReference type="Proteomes" id="UP001314181"/>
    </source>
</evidence>
<feature type="compositionally biased region" description="Low complexity" evidence="1">
    <location>
        <begin position="101"/>
        <end position="115"/>
    </location>
</feature>
<evidence type="ECO:0000313" key="2">
    <source>
        <dbReference type="EMBL" id="CAK8163223.1"/>
    </source>
</evidence>